<dbReference type="NCBIfam" id="NF035938">
    <property type="entry name" value="EboA_domain"/>
    <property type="match status" value="1"/>
</dbReference>
<dbReference type="Proteomes" id="UP001139409">
    <property type="component" value="Unassembled WGS sequence"/>
</dbReference>
<organism evidence="1 2">
    <name type="scientific">Fulvivirga sedimenti</name>
    <dbReference type="NCBI Taxonomy" id="2879465"/>
    <lineage>
        <taxon>Bacteria</taxon>
        <taxon>Pseudomonadati</taxon>
        <taxon>Bacteroidota</taxon>
        <taxon>Cytophagia</taxon>
        <taxon>Cytophagales</taxon>
        <taxon>Fulvivirgaceae</taxon>
        <taxon>Fulvivirga</taxon>
    </lineage>
</organism>
<dbReference type="AlphaFoldDB" id="A0A9X1KV44"/>
<proteinExistence type="predicted"/>
<name>A0A9X1KV44_9BACT</name>
<evidence type="ECO:0000313" key="1">
    <source>
        <dbReference type="EMBL" id="MCA6074298.1"/>
    </source>
</evidence>
<accession>A0A9X1KV44</accession>
<dbReference type="RefSeq" id="WP_225697393.1">
    <property type="nucleotide sequence ID" value="NZ_JAIXNE010000001.1"/>
</dbReference>
<protein>
    <submittedName>
        <fullName evidence="1">EboA domain-containing protein</fullName>
    </submittedName>
</protein>
<reference evidence="1" key="1">
    <citation type="submission" date="2021-09" db="EMBL/GenBank/DDBJ databases">
        <title>Fulvivirga sp. isolated from coastal sediment.</title>
        <authorList>
            <person name="Yu H."/>
        </authorList>
    </citation>
    <scope>NUCLEOTIDE SEQUENCE</scope>
    <source>
        <strain evidence="1">1062</strain>
    </source>
</reference>
<dbReference type="InterPro" id="IPR047715">
    <property type="entry name" value="EboA_dom"/>
</dbReference>
<gene>
    <name evidence="1" type="ORF">LDX50_05430</name>
</gene>
<keyword evidence="2" id="KW-1185">Reference proteome</keyword>
<comment type="caution">
    <text evidence="1">The sequence shown here is derived from an EMBL/GenBank/DDBJ whole genome shotgun (WGS) entry which is preliminary data.</text>
</comment>
<sequence length="278" mass="32003">MDAREFFSHVASENLTEFSWLEKQLNNEFNKADFYLSFNLVHRKIQQRPVAYSDDQLAQWSTIYPGLQPEWWDSQALARLALILNIPTGEQVAVLDNLFSTGDIGELEVLYRSLYLLPDAGRFTKRGAEGIRTNMTRVYDAIALDNPFPAEYFNDGQWNQMVLKAIFMQRPLYRIQGLDNRVNEELRRIAQDFAHERWAAGRKVTPELWRLAKGYMDDGVIEDLKKVLASSDPLEQAAGILALGDCDRDDCRELLVGHSLKNMPENWNELGYLILKNA</sequence>
<dbReference type="EMBL" id="JAIXNE010000001">
    <property type="protein sequence ID" value="MCA6074298.1"/>
    <property type="molecule type" value="Genomic_DNA"/>
</dbReference>
<evidence type="ECO:0000313" key="2">
    <source>
        <dbReference type="Proteomes" id="UP001139409"/>
    </source>
</evidence>